<comment type="subcellular location">
    <subcellularLocation>
        <location evidence="10 11">Cytoplasm</location>
    </subcellularLocation>
</comment>
<evidence type="ECO:0000256" key="8">
    <source>
        <dbReference type="ARBA" id="ARBA00023306"/>
    </source>
</evidence>
<evidence type="ECO:0000256" key="7">
    <source>
        <dbReference type="ARBA" id="ARBA00022984"/>
    </source>
</evidence>
<keyword evidence="7 10" id="KW-0573">Peptidoglycan synthesis</keyword>
<dbReference type="PANTHER" id="PTHR43024:SF1">
    <property type="entry name" value="UDP-N-ACETYLMURAMOYL-TRIPEPTIDE--D-ALANYL-D-ALANINE LIGASE"/>
    <property type="match status" value="1"/>
</dbReference>
<evidence type="ECO:0000256" key="5">
    <source>
        <dbReference type="ARBA" id="ARBA00022840"/>
    </source>
</evidence>
<evidence type="ECO:0000256" key="11">
    <source>
        <dbReference type="RuleBase" id="RU004136"/>
    </source>
</evidence>
<feature type="domain" description="Mur ligase C-terminal" evidence="13">
    <location>
        <begin position="321"/>
        <end position="450"/>
    </location>
</feature>
<dbReference type="InterPro" id="IPR035911">
    <property type="entry name" value="MurE/MurF_N"/>
</dbReference>
<dbReference type="InterPro" id="IPR005863">
    <property type="entry name" value="UDP-N-AcMur_synth"/>
</dbReference>
<feature type="binding site" evidence="10">
    <location>
        <begin position="114"/>
        <end position="120"/>
    </location>
    <ligand>
        <name>ATP</name>
        <dbReference type="ChEBI" id="CHEBI:30616"/>
    </ligand>
</feature>
<evidence type="ECO:0000256" key="2">
    <source>
        <dbReference type="ARBA" id="ARBA00022598"/>
    </source>
</evidence>
<keyword evidence="8 10" id="KW-0131">Cell cycle</keyword>
<sequence>MKALNLMEIVKAVHAIDYTTSDRQMMIEQVEFDSRKVSPNTLFVPLTGGTTDGHDYIDMAIEQGATATLWSRPESEAPSDKLAIILVDDTLQAMQDLAHYYRQLVNPIVVGITGSNGKTTAKDMTAMALSAKFKVHKTQGNYNNEIGLPYTLLAMPEDTDVCVLEMGMSNFGEIEKLSLMAEPNITAITLIGESHLEFLGSRRGIAQAKLEILKGMKEYGVFIFPANEPLISDEMPEINFPIYMRSFGFDKDDDVYAYDIVEEHDKTFFRTNVDPNVICMIPVIGAYNVSNALVALSIAEVLDVPIEQAIFQLAQFKLTANRLEWLETHQGAKLLNDAYNASPTSMRAILQTLSTVDTGNTGRKIAVLGDIRELGEKSEGFHRQLESAISPDAIDQVFLFGPNMRYLYEELQKDYSDDRLFYEPESHEALIEALNQTIQADDVVLVKSSFGVDLLQVVTALTGHSTK</sequence>
<dbReference type="NCBIfam" id="TIGR01143">
    <property type="entry name" value="murF"/>
    <property type="match status" value="1"/>
</dbReference>
<evidence type="ECO:0000256" key="1">
    <source>
        <dbReference type="ARBA" id="ARBA00022490"/>
    </source>
</evidence>
<evidence type="ECO:0000256" key="4">
    <source>
        <dbReference type="ARBA" id="ARBA00022741"/>
    </source>
</evidence>
<feature type="domain" description="Mur ligase central" evidence="14">
    <location>
        <begin position="112"/>
        <end position="298"/>
    </location>
</feature>
<dbReference type="Pfam" id="PF01225">
    <property type="entry name" value="Mur_ligase"/>
    <property type="match status" value="1"/>
</dbReference>
<dbReference type="Gene3D" id="3.40.1190.10">
    <property type="entry name" value="Mur-like, catalytic domain"/>
    <property type="match status" value="1"/>
</dbReference>
<evidence type="ECO:0000256" key="9">
    <source>
        <dbReference type="ARBA" id="ARBA00023316"/>
    </source>
</evidence>
<keyword evidence="6 10" id="KW-0133">Cell shape</keyword>
<comment type="catalytic activity">
    <reaction evidence="10">
        <text>UDP-N-acetyl-alpha-D-muramoyl-L-alanyl-gamma-D-glutamyl-L-lysine + D-alanyl-D-alanine + ATP = UDP-N-acetyl-alpha-D-muramoyl-L-alanyl-gamma-D-glutamyl-L-lysyl-D-alanyl-D-alanine + ADP + phosphate + H(+)</text>
        <dbReference type="Rhea" id="RHEA:16085"/>
        <dbReference type="ChEBI" id="CHEBI:15378"/>
        <dbReference type="ChEBI" id="CHEBI:30616"/>
        <dbReference type="ChEBI" id="CHEBI:43474"/>
        <dbReference type="ChEBI" id="CHEBI:57822"/>
        <dbReference type="ChEBI" id="CHEBI:70758"/>
        <dbReference type="ChEBI" id="CHEBI:83903"/>
        <dbReference type="ChEBI" id="CHEBI:456216"/>
        <dbReference type="EC" id="6.3.2.10"/>
    </reaction>
</comment>
<proteinExistence type="inferred from homology"/>
<keyword evidence="4 10" id="KW-0547">Nucleotide-binding</keyword>
<dbReference type="PANTHER" id="PTHR43024">
    <property type="entry name" value="UDP-N-ACETYLMURAMOYL-TRIPEPTIDE--D-ALANYL-D-ALANINE LIGASE"/>
    <property type="match status" value="1"/>
</dbReference>
<dbReference type="Proteomes" id="UP001315967">
    <property type="component" value="Chromosome"/>
</dbReference>
<dbReference type="Gene3D" id="3.40.1390.10">
    <property type="entry name" value="MurE/MurF, N-terminal domain"/>
    <property type="match status" value="1"/>
</dbReference>
<dbReference type="Gene3D" id="3.90.190.20">
    <property type="entry name" value="Mur ligase, C-terminal domain"/>
    <property type="match status" value="1"/>
</dbReference>
<dbReference type="EC" id="6.3.2.10" evidence="10 11"/>
<evidence type="ECO:0000256" key="10">
    <source>
        <dbReference type="HAMAP-Rule" id="MF_02019"/>
    </source>
</evidence>
<dbReference type="SUPFAM" id="SSF53244">
    <property type="entry name" value="MurD-like peptide ligases, peptide-binding domain"/>
    <property type="match status" value="1"/>
</dbReference>
<keyword evidence="5 10" id="KW-0067">ATP-binding</keyword>
<feature type="domain" description="Mur ligase N-terminal catalytic" evidence="12">
    <location>
        <begin position="27"/>
        <end position="101"/>
    </location>
</feature>
<evidence type="ECO:0000256" key="6">
    <source>
        <dbReference type="ARBA" id="ARBA00022960"/>
    </source>
</evidence>
<dbReference type="Pfam" id="PF02875">
    <property type="entry name" value="Mur_ligase_C"/>
    <property type="match status" value="1"/>
</dbReference>
<evidence type="ECO:0000313" key="16">
    <source>
        <dbReference type="Proteomes" id="UP001315967"/>
    </source>
</evidence>
<dbReference type="RefSeq" id="WP_313792727.1">
    <property type="nucleotide sequence ID" value="NZ_CP102453.1"/>
</dbReference>
<dbReference type="SUPFAM" id="SSF63418">
    <property type="entry name" value="MurE/MurF N-terminal domain"/>
    <property type="match status" value="1"/>
</dbReference>
<dbReference type="GO" id="GO:0016874">
    <property type="term" value="F:ligase activity"/>
    <property type="evidence" value="ECO:0007669"/>
    <property type="project" value="UniProtKB-KW"/>
</dbReference>
<dbReference type="InterPro" id="IPR004101">
    <property type="entry name" value="Mur_ligase_C"/>
</dbReference>
<evidence type="ECO:0000259" key="13">
    <source>
        <dbReference type="Pfam" id="PF02875"/>
    </source>
</evidence>
<name>A0ABY5P3V2_9LACT</name>
<dbReference type="SUPFAM" id="SSF53623">
    <property type="entry name" value="MurD-like peptide ligases, catalytic domain"/>
    <property type="match status" value="1"/>
</dbReference>
<comment type="similarity">
    <text evidence="10">Belongs to the MurCDEF family. MurF subfamily.</text>
</comment>
<protein>
    <recommendedName>
        <fullName evidence="10 11">UDP-N-acetylmuramoyl-tripeptide--D-alanyl-D-alanine ligase</fullName>
        <ecNumber evidence="10 11">6.3.2.10</ecNumber>
    </recommendedName>
    <alternativeName>
        <fullName evidence="10">D-alanyl-D-alanine-adding enzyme</fullName>
    </alternativeName>
</protein>
<keyword evidence="16" id="KW-1185">Reference proteome</keyword>
<dbReference type="Pfam" id="PF08245">
    <property type="entry name" value="Mur_ligase_M"/>
    <property type="match status" value="1"/>
</dbReference>
<comment type="function">
    <text evidence="10 11">Involved in cell wall formation. Catalyzes the final step in the synthesis of UDP-N-acetylmuramoyl-pentapeptide, the precursor of murein.</text>
</comment>
<evidence type="ECO:0000259" key="12">
    <source>
        <dbReference type="Pfam" id="PF01225"/>
    </source>
</evidence>
<evidence type="ECO:0000313" key="15">
    <source>
        <dbReference type="EMBL" id="UUX33224.1"/>
    </source>
</evidence>
<comment type="catalytic activity">
    <reaction evidence="11">
        <text>D-alanyl-D-alanine + UDP-N-acetyl-alpha-D-muramoyl-L-alanyl-gamma-D-glutamyl-meso-2,6-diaminopimelate + ATP = UDP-N-acetyl-alpha-D-muramoyl-L-alanyl-gamma-D-glutamyl-meso-2,6-diaminopimeloyl-D-alanyl-D-alanine + ADP + phosphate + H(+)</text>
        <dbReference type="Rhea" id="RHEA:28374"/>
        <dbReference type="ChEBI" id="CHEBI:15378"/>
        <dbReference type="ChEBI" id="CHEBI:30616"/>
        <dbReference type="ChEBI" id="CHEBI:43474"/>
        <dbReference type="ChEBI" id="CHEBI:57822"/>
        <dbReference type="ChEBI" id="CHEBI:61386"/>
        <dbReference type="ChEBI" id="CHEBI:83905"/>
        <dbReference type="ChEBI" id="CHEBI:456216"/>
        <dbReference type="EC" id="6.3.2.10"/>
    </reaction>
</comment>
<accession>A0ABY5P3V2</accession>
<dbReference type="InterPro" id="IPR000713">
    <property type="entry name" value="Mur_ligase_N"/>
</dbReference>
<evidence type="ECO:0000259" key="14">
    <source>
        <dbReference type="Pfam" id="PF08245"/>
    </source>
</evidence>
<gene>
    <name evidence="10" type="primary">murF</name>
    <name evidence="15" type="ORF">NRE15_09955</name>
</gene>
<keyword evidence="3 10" id="KW-0132">Cell division</keyword>
<dbReference type="InterPro" id="IPR036615">
    <property type="entry name" value="Mur_ligase_C_dom_sf"/>
</dbReference>
<evidence type="ECO:0000256" key="3">
    <source>
        <dbReference type="ARBA" id="ARBA00022618"/>
    </source>
</evidence>
<organism evidence="15 16">
    <name type="scientific">Fundicoccus culcitae</name>
    <dbReference type="NCBI Taxonomy" id="2969821"/>
    <lineage>
        <taxon>Bacteria</taxon>
        <taxon>Bacillati</taxon>
        <taxon>Bacillota</taxon>
        <taxon>Bacilli</taxon>
        <taxon>Lactobacillales</taxon>
        <taxon>Aerococcaceae</taxon>
        <taxon>Fundicoccus</taxon>
    </lineage>
</organism>
<dbReference type="InterPro" id="IPR036565">
    <property type="entry name" value="Mur-like_cat_sf"/>
</dbReference>
<keyword evidence="2 10" id="KW-0436">Ligase</keyword>
<dbReference type="EMBL" id="CP102453">
    <property type="protein sequence ID" value="UUX33224.1"/>
    <property type="molecule type" value="Genomic_DNA"/>
</dbReference>
<keyword evidence="1 10" id="KW-0963">Cytoplasm</keyword>
<dbReference type="HAMAP" id="MF_02019">
    <property type="entry name" value="MurF"/>
    <property type="match status" value="1"/>
</dbReference>
<comment type="pathway">
    <text evidence="10 11">Cell wall biogenesis; peptidoglycan biosynthesis.</text>
</comment>
<keyword evidence="9 10" id="KW-0961">Cell wall biogenesis/degradation</keyword>
<dbReference type="InterPro" id="IPR051046">
    <property type="entry name" value="MurCDEF_CellWall_CoF430Synth"/>
</dbReference>
<dbReference type="InterPro" id="IPR013221">
    <property type="entry name" value="Mur_ligase_cen"/>
</dbReference>
<reference evidence="15 16" key="1">
    <citation type="submission" date="2022-08" db="EMBL/GenBank/DDBJ databases">
        <title>Aerococcaceae sp. nov isolated from spoiled eye mask.</title>
        <authorList>
            <person name="Zhou G."/>
            <person name="Xie X.-B."/>
            <person name="Shi Q.-S."/>
            <person name="Wang Y.-S."/>
            <person name="Wen X."/>
            <person name="Peng H."/>
            <person name="Yang X.-J."/>
            <person name="Tao H.-B."/>
            <person name="Huang X.-M."/>
        </authorList>
    </citation>
    <scope>NUCLEOTIDE SEQUENCE [LARGE SCALE GENOMIC DNA]</scope>
    <source>
        <strain evidence="16">DM20194951</strain>
    </source>
</reference>